<dbReference type="Pfam" id="PF02515">
    <property type="entry name" value="CoA_transf_3"/>
    <property type="match status" value="1"/>
</dbReference>
<dbReference type="Gene3D" id="3.30.1540.10">
    <property type="entry name" value="formyl-coa transferase, domain 3"/>
    <property type="match status" value="1"/>
</dbReference>
<dbReference type="PANTHER" id="PTHR48207">
    <property type="entry name" value="SUCCINATE--HYDROXYMETHYLGLUTARATE COA-TRANSFERASE"/>
    <property type="match status" value="1"/>
</dbReference>
<dbReference type="EMBL" id="JACIET010000003">
    <property type="protein sequence ID" value="MBB4014666.1"/>
    <property type="molecule type" value="Genomic_DNA"/>
</dbReference>
<comment type="caution">
    <text evidence="2">The sequence shown here is derived from an EMBL/GenBank/DDBJ whole genome shotgun (WGS) entry which is preliminary data.</text>
</comment>
<dbReference type="AlphaFoldDB" id="A0A840BV29"/>
<sequence length="403" mass="43186">MTTGALSHLRVLDLSRVLAGPWATQLLGDLGAEIIKIERPGSGDDTRAWGPPWVKDEAGEDTDVAAYYLCTNRNKRSVTIDFTQPDGQALVRELAMKSDVLVENFKLGGLAQYGLDYATLSALNPRLIYCSITGFGQDGPYAERAGYDFLIQGMGGLMSITGQPDGPPTKVGVALTDVLTGLYASNAILAAVAWREQSGKGQHIDLALLDVQVACLANQAMNWLASGKAPRRMGNAHPNIVPYDAFPTADGHMILAIGNDGQFARFCKEAGTGWAQDDRFATNAARVKHRDTLIPAMHDVTRTRSTVDWVAALESAAVPCGPINDIGQVFDDPQVQHRGMRIDLPHPAAGHVPLVANPIHLSETPVSYRAAPPMLGADTRAVLGGILGLPDETLDRLRATHTL</sequence>
<dbReference type="Proteomes" id="UP000561045">
    <property type="component" value="Unassembled WGS sequence"/>
</dbReference>
<name>A0A840BV29_9RHOO</name>
<dbReference type="PANTHER" id="PTHR48207:SF3">
    <property type="entry name" value="SUCCINATE--HYDROXYMETHYLGLUTARATE COA-TRANSFERASE"/>
    <property type="match status" value="1"/>
</dbReference>
<dbReference type="RefSeq" id="WP_183637641.1">
    <property type="nucleotide sequence ID" value="NZ_BAABLE010000008.1"/>
</dbReference>
<dbReference type="Gene3D" id="3.40.50.10540">
    <property type="entry name" value="Crotonobetainyl-coa:carnitine coa-transferase, domain 1"/>
    <property type="match status" value="1"/>
</dbReference>
<dbReference type="SUPFAM" id="SSF89796">
    <property type="entry name" value="CoA-transferase family III (CaiB/BaiF)"/>
    <property type="match status" value="1"/>
</dbReference>
<evidence type="ECO:0000256" key="1">
    <source>
        <dbReference type="ARBA" id="ARBA00022679"/>
    </source>
</evidence>
<gene>
    <name evidence="2" type="ORF">GGR36_004022</name>
</gene>
<protein>
    <submittedName>
        <fullName evidence="2">Crotonobetainyl-CoA:carnitine CoA-transferase CaiB-like acyl-CoA transferase</fullName>
    </submittedName>
</protein>
<evidence type="ECO:0000313" key="2">
    <source>
        <dbReference type="EMBL" id="MBB4014666.1"/>
    </source>
</evidence>
<evidence type="ECO:0000313" key="3">
    <source>
        <dbReference type="Proteomes" id="UP000561045"/>
    </source>
</evidence>
<keyword evidence="3" id="KW-1185">Reference proteome</keyword>
<dbReference type="InterPro" id="IPR050483">
    <property type="entry name" value="CoA-transferase_III_domain"/>
</dbReference>
<organism evidence="2 3">
    <name type="scientific">Niveibacterium umoris</name>
    <dbReference type="NCBI Taxonomy" id="1193620"/>
    <lineage>
        <taxon>Bacteria</taxon>
        <taxon>Pseudomonadati</taxon>
        <taxon>Pseudomonadota</taxon>
        <taxon>Betaproteobacteria</taxon>
        <taxon>Rhodocyclales</taxon>
        <taxon>Rhodocyclaceae</taxon>
        <taxon>Niveibacterium</taxon>
    </lineage>
</organism>
<keyword evidence="1 2" id="KW-0808">Transferase</keyword>
<dbReference type="InterPro" id="IPR023606">
    <property type="entry name" value="CoA-Trfase_III_dom_1_sf"/>
</dbReference>
<proteinExistence type="predicted"/>
<dbReference type="InterPro" id="IPR003673">
    <property type="entry name" value="CoA-Trfase_fam_III"/>
</dbReference>
<reference evidence="2 3" key="1">
    <citation type="submission" date="2020-08" db="EMBL/GenBank/DDBJ databases">
        <title>Genomic Encyclopedia of Type Strains, Phase IV (KMG-IV): sequencing the most valuable type-strain genomes for metagenomic binning, comparative biology and taxonomic classification.</title>
        <authorList>
            <person name="Goeker M."/>
        </authorList>
    </citation>
    <scope>NUCLEOTIDE SEQUENCE [LARGE SCALE GENOMIC DNA]</scope>
    <source>
        <strain evidence="2 3">DSM 106739</strain>
    </source>
</reference>
<dbReference type="InterPro" id="IPR044855">
    <property type="entry name" value="CoA-Trfase_III_dom3_sf"/>
</dbReference>
<dbReference type="GO" id="GO:0008410">
    <property type="term" value="F:CoA-transferase activity"/>
    <property type="evidence" value="ECO:0007669"/>
    <property type="project" value="TreeGrafter"/>
</dbReference>
<accession>A0A840BV29</accession>